<dbReference type="EMBL" id="CAKKNE010000002">
    <property type="protein sequence ID" value="CAH0368837.1"/>
    <property type="molecule type" value="Genomic_DNA"/>
</dbReference>
<gene>
    <name evidence="1" type="ORF">PECAL_2P19270</name>
</gene>
<comment type="caution">
    <text evidence="1">The sequence shown here is derived from an EMBL/GenBank/DDBJ whole genome shotgun (WGS) entry which is preliminary data.</text>
</comment>
<proteinExistence type="predicted"/>
<sequence length="93" mass="9990">RDYRTGGEATEGDVSESRGGFDLHNSNFLAKIAELFCRGSQQFCACAQKKRCRGPLGCSHAHTHRAWTPRPNAISDSSPTCGYLAPGGYLATA</sequence>
<protein>
    <submittedName>
        <fullName evidence="1">Uncharacterized protein</fullName>
    </submittedName>
</protein>
<reference evidence="1" key="1">
    <citation type="submission" date="2021-11" db="EMBL/GenBank/DDBJ databases">
        <authorList>
            <consortium name="Genoscope - CEA"/>
            <person name="William W."/>
        </authorList>
    </citation>
    <scope>NUCLEOTIDE SEQUENCE</scope>
</reference>
<feature type="non-terminal residue" evidence="1">
    <location>
        <position position="1"/>
    </location>
</feature>
<organism evidence="1 2">
    <name type="scientific">Pelagomonas calceolata</name>
    <dbReference type="NCBI Taxonomy" id="35677"/>
    <lineage>
        <taxon>Eukaryota</taxon>
        <taxon>Sar</taxon>
        <taxon>Stramenopiles</taxon>
        <taxon>Ochrophyta</taxon>
        <taxon>Pelagophyceae</taxon>
        <taxon>Pelagomonadales</taxon>
        <taxon>Pelagomonadaceae</taxon>
        <taxon>Pelagomonas</taxon>
    </lineage>
</organism>
<evidence type="ECO:0000313" key="1">
    <source>
        <dbReference type="EMBL" id="CAH0368837.1"/>
    </source>
</evidence>
<evidence type="ECO:0000313" key="2">
    <source>
        <dbReference type="Proteomes" id="UP000789595"/>
    </source>
</evidence>
<keyword evidence="2" id="KW-1185">Reference proteome</keyword>
<name>A0A8J2SKS1_9STRA</name>
<accession>A0A8J2SKS1</accession>
<dbReference type="AlphaFoldDB" id="A0A8J2SKS1"/>
<dbReference type="Proteomes" id="UP000789595">
    <property type="component" value="Unassembled WGS sequence"/>
</dbReference>